<dbReference type="PANTHER" id="PTHR34933:SF1">
    <property type="entry name" value="FLAGELLAR L-RING PROTEIN"/>
    <property type="match status" value="1"/>
</dbReference>
<dbReference type="Proteomes" id="UP000295106">
    <property type="component" value="Unassembled WGS sequence"/>
</dbReference>
<proteinExistence type="inferred from homology"/>
<name>A0A4R2MAM8_RUBGE</name>
<keyword evidence="4 7" id="KW-0472">Membrane</keyword>
<keyword evidence="9" id="KW-0969">Cilium</keyword>
<organism evidence="9 10">
    <name type="scientific">Rubrivivax gelatinosus</name>
    <name type="common">Rhodocyclus gelatinosus</name>
    <name type="synonym">Rhodopseudomonas gelatinosa</name>
    <dbReference type="NCBI Taxonomy" id="28068"/>
    <lineage>
        <taxon>Bacteria</taxon>
        <taxon>Pseudomonadati</taxon>
        <taxon>Pseudomonadota</taxon>
        <taxon>Betaproteobacteria</taxon>
        <taxon>Burkholderiales</taxon>
        <taxon>Sphaerotilaceae</taxon>
        <taxon>Rubrivivax</taxon>
    </lineage>
</organism>
<evidence type="ECO:0000256" key="5">
    <source>
        <dbReference type="ARBA" id="ARBA00023143"/>
    </source>
</evidence>
<dbReference type="EMBL" id="SLXD01000004">
    <property type="protein sequence ID" value="TCP03530.1"/>
    <property type="molecule type" value="Genomic_DNA"/>
</dbReference>
<evidence type="ECO:0000256" key="8">
    <source>
        <dbReference type="SAM" id="SignalP"/>
    </source>
</evidence>
<dbReference type="PROSITE" id="PS51257">
    <property type="entry name" value="PROKAR_LIPOPROTEIN"/>
    <property type="match status" value="1"/>
</dbReference>
<evidence type="ECO:0000313" key="10">
    <source>
        <dbReference type="Proteomes" id="UP000295106"/>
    </source>
</evidence>
<dbReference type="PRINTS" id="PR01008">
    <property type="entry name" value="FLGLRINGFLGH"/>
</dbReference>
<comment type="similarity">
    <text evidence="2 7">Belongs to the FlgH family.</text>
</comment>
<sequence>MRAAAAVVFAAALAGCAAISPPQAPLVPAGDPMPAPVRARGQAGGLFVADAAWTLHSDTRAFRVGDVLTVALDETTQASKKSDTQFAKDSSVSLSPLVIGGKAQKTGVDLDAQRSFQGGATSTQQNALSGSITVVVHEVLPNGLLRVSGEKSLYLNQGEEFVRLAGYVRAGDIDADNRVSSQRVANARIVYSGRGTLADAGSAGWLTRFFNSPWMPF</sequence>
<dbReference type="Pfam" id="PF02107">
    <property type="entry name" value="FlgH"/>
    <property type="match status" value="1"/>
</dbReference>
<dbReference type="NCBIfam" id="NF001304">
    <property type="entry name" value="PRK00249.1-4"/>
    <property type="match status" value="1"/>
</dbReference>
<evidence type="ECO:0000256" key="7">
    <source>
        <dbReference type="HAMAP-Rule" id="MF_00415"/>
    </source>
</evidence>
<dbReference type="AlphaFoldDB" id="A0A4R2MAM8"/>
<comment type="subunit">
    <text evidence="7">The basal body constitutes a major portion of the flagellar organelle and consists of four rings (L,P,S, and M) mounted on a central rod.</text>
</comment>
<accession>A0A4R2MAM8</accession>
<protein>
    <recommendedName>
        <fullName evidence="7">Flagellar L-ring protein</fullName>
    </recommendedName>
    <alternativeName>
        <fullName evidence="7">Basal body L-ring protein</fullName>
    </alternativeName>
</protein>
<feature type="chain" id="PRO_5020716758" description="Flagellar L-ring protein" evidence="8">
    <location>
        <begin position="25"/>
        <end position="217"/>
    </location>
</feature>
<keyword evidence="9" id="KW-0966">Cell projection</keyword>
<dbReference type="GO" id="GO:0009427">
    <property type="term" value="C:bacterial-type flagellum basal body, distal rod, L ring"/>
    <property type="evidence" value="ECO:0007669"/>
    <property type="project" value="InterPro"/>
</dbReference>
<evidence type="ECO:0000256" key="2">
    <source>
        <dbReference type="ARBA" id="ARBA00006929"/>
    </source>
</evidence>
<dbReference type="OrthoDB" id="9789463at2"/>
<dbReference type="GeneID" id="99685595"/>
<keyword evidence="5 7" id="KW-0975">Bacterial flagellum</keyword>
<evidence type="ECO:0000256" key="6">
    <source>
        <dbReference type="ARBA" id="ARBA00023237"/>
    </source>
</evidence>
<dbReference type="PANTHER" id="PTHR34933">
    <property type="entry name" value="FLAGELLAR L-RING PROTEIN"/>
    <property type="match status" value="1"/>
</dbReference>
<comment type="function">
    <text evidence="1 7">Assembles around the rod to form the L-ring and probably protects the motor/basal body from shearing forces during rotation.</text>
</comment>
<dbReference type="GO" id="GO:0009279">
    <property type="term" value="C:cell outer membrane"/>
    <property type="evidence" value="ECO:0007669"/>
    <property type="project" value="UniProtKB-SubCell"/>
</dbReference>
<comment type="subcellular location">
    <subcellularLocation>
        <location evidence="7">Cell outer membrane</location>
        <topology evidence="7">Lipid-anchor</topology>
    </subcellularLocation>
    <subcellularLocation>
        <location evidence="7">Bacterial flagellum basal body</location>
    </subcellularLocation>
</comment>
<dbReference type="RefSeq" id="WP_132646179.1">
    <property type="nucleotide sequence ID" value="NZ_CP181386.1"/>
</dbReference>
<dbReference type="InterPro" id="IPR000527">
    <property type="entry name" value="Flag_Lring"/>
</dbReference>
<dbReference type="GO" id="GO:0003774">
    <property type="term" value="F:cytoskeletal motor activity"/>
    <property type="evidence" value="ECO:0007669"/>
    <property type="project" value="InterPro"/>
</dbReference>
<keyword evidence="7" id="KW-0449">Lipoprotein</keyword>
<gene>
    <name evidence="7" type="primary">flgH</name>
    <name evidence="9" type="ORF">EV684_104253</name>
</gene>
<comment type="caution">
    <text evidence="9">The sequence shown here is derived from an EMBL/GenBank/DDBJ whole genome shotgun (WGS) entry which is preliminary data.</text>
</comment>
<dbReference type="HAMAP" id="MF_00415">
    <property type="entry name" value="FlgH"/>
    <property type="match status" value="1"/>
</dbReference>
<evidence type="ECO:0000313" key="9">
    <source>
        <dbReference type="EMBL" id="TCP03530.1"/>
    </source>
</evidence>
<evidence type="ECO:0000256" key="1">
    <source>
        <dbReference type="ARBA" id="ARBA00002591"/>
    </source>
</evidence>
<reference evidence="9 10" key="1">
    <citation type="submission" date="2019-03" db="EMBL/GenBank/DDBJ databases">
        <title>Genomic Encyclopedia of Type Strains, Phase IV (KMG-IV): sequencing the most valuable type-strain genomes for metagenomic binning, comparative biology and taxonomic classification.</title>
        <authorList>
            <person name="Goeker M."/>
        </authorList>
    </citation>
    <scope>NUCLEOTIDE SEQUENCE [LARGE SCALE GENOMIC DNA]</scope>
    <source>
        <strain evidence="9 10">DSM 1709</strain>
    </source>
</reference>
<dbReference type="GO" id="GO:0071973">
    <property type="term" value="P:bacterial-type flagellum-dependent cell motility"/>
    <property type="evidence" value="ECO:0007669"/>
    <property type="project" value="InterPro"/>
</dbReference>
<keyword evidence="3 7" id="KW-0732">Signal</keyword>
<evidence type="ECO:0000256" key="3">
    <source>
        <dbReference type="ARBA" id="ARBA00022729"/>
    </source>
</evidence>
<feature type="signal peptide" evidence="8">
    <location>
        <begin position="1"/>
        <end position="24"/>
    </location>
</feature>
<evidence type="ECO:0000256" key="4">
    <source>
        <dbReference type="ARBA" id="ARBA00023136"/>
    </source>
</evidence>
<keyword evidence="9" id="KW-0282">Flagellum</keyword>
<keyword evidence="6 7" id="KW-0998">Cell outer membrane</keyword>